<dbReference type="Proteomes" id="UP001162992">
    <property type="component" value="Chromosome 1"/>
</dbReference>
<organism evidence="1 2">
    <name type="scientific">Diphasiastrum complanatum</name>
    <name type="common">Issler's clubmoss</name>
    <name type="synonym">Lycopodium complanatum</name>
    <dbReference type="NCBI Taxonomy" id="34168"/>
    <lineage>
        <taxon>Eukaryota</taxon>
        <taxon>Viridiplantae</taxon>
        <taxon>Streptophyta</taxon>
        <taxon>Embryophyta</taxon>
        <taxon>Tracheophyta</taxon>
        <taxon>Lycopodiopsida</taxon>
        <taxon>Lycopodiales</taxon>
        <taxon>Lycopodiaceae</taxon>
        <taxon>Lycopodioideae</taxon>
        <taxon>Diphasiastrum</taxon>
    </lineage>
</organism>
<dbReference type="EMBL" id="CM055092">
    <property type="protein sequence ID" value="KAJ7568167.1"/>
    <property type="molecule type" value="Genomic_DNA"/>
</dbReference>
<proteinExistence type="predicted"/>
<keyword evidence="2" id="KW-1185">Reference proteome</keyword>
<comment type="caution">
    <text evidence="1">The sequence shown here is derived from an EMBL/GenBank/DDBJ whole genome shotgun (WGS) entry which is preliminary data.</text>
</comment>
<reference evidence="2" key="1">
    <citation type="journal article" date="2024" name="Proc. Natl. Acad. Sci. U.S.A.">
        <title>Extraordinary preservation of gene collinearity over three hundred million years revealed in homosporous lycophytes.</title>
        <authorList>
            <person name="Li C."/>
            <person name="Wickell D."/>
            <person name="Kuo L.Y."/>
            <person name="Chen X."/>
            <person name="Nie B."/>
            <person name="Liao X."/>
            <person name="Peng D."/>
            <person name="Ji J."/>
            <person name="Jenkins J."/>
            <person name="Williams M."/>
            <person name="Shu S."/>
            <person name="Plott C."/>
            <person name="Barry K."/>
            <person name="Rajasekar S."/>
            <person name="Grimwood J."/>
            <person name="Han X."/>
            <person name="Sun S."/>
            <person name="Hou Z."/>
            <person name="He W."/>
            <person name="Dai G."/>
            <person name="Sun C."/>
            <person name="Schmutz J."/>
            <person name="Leebens-Mack J.H."/>
            <person name="Li F.W."/>
            <person name="Wang L."/>
        </authorList>
    </citation>
    <scope>NUCLEOTIDE SEQUENCE [LARGE SCALE GENOMIC DNA]</scope>
    <source>
        <strain evidence="2">cv. PW_Plant_1</strain>
    </source>
</reference>
<sequence>MGMIQLSAKDKILSSCLPGKANLQLQEIQQTMCKLRSTRFGYFCGYYPKMKDWRGFRVSFQFSVSYLFGSILQGSSLGKWKWNSKLDCQRVTLTWQVHEYIQCLARWQPCPSPIDLLGSVRDTFMAGFRFQILVAAACLIFPLLNSPRRIEAQGLWPGFYSLSCPNVQDIVTTTVKSHLRADNTVGAALLRLHFHDCFVQGCDGSVLIDGPSSEKNAGPNTGLRGFEVIDDAKTKLEAACPGVVSCADILSLAARDAVVQSGGPFWMVPLGRRDGTVSLIADAFGLPSPVDSVARIKDKFLQKGLSTGDMVALTGAHTIGQTDCAFFRYRLYNYNSSGNPDPTINTQYLATLQQKCPLGTSGSVRVALDKDSPSIFDEVFFKNVQQGNAVLESDQRIYQDMSTQFMVDMFAGFSGMSFKGSFISAMLKMSSIGVKTGTDGEIRKVCSKFNHL</sequence>
<protein>
    <submittedName>
        <fullName evidence="1">Uncharacterized protein</fullName>
    </submittedName>
</protein>
<evidence type="ECO:0000313" key="2">
    <source>
        <dbReference type="Proteomes" id="UP001162992"/>
    </source>
</evidence>
<accession>A0ACC2ENV4</accession>
<name>A0ACC2ENV4_DIPCM</name>
<gene>
    <name evidence="1" type="ORF">O6H91_01G021100</name>
</gene>
<evidence type="ECO:0000313" key="1">
    <source>
        <dbReference type="EMBL" id="KAJ7568167.1"/>
    </source>
</evidence>